<dbReference type="GeneID" id="93527814"/>
<dbReference type="Proteomes" id="UP000596202">
    <property type="component" value="Chromosome"/>
</dbReference>
<accession>A0A378RKI1</accession>
<protein>
    <submittedName>
        <fullName evidence="3">Uncharacterized protein</fullName>
    </submittedName>
</protein>
<sequence>MKHYKYIVSLLLAITIAVISFYPCADRYVSPVVSTETVATSVVEKQHADHVADACSPFCACVCCAVSVNLTLPNYTVPQIVQLVVTEKTLLPYPFVEPVVYSIWQPPKLV</sequence>
<keyword evidence="4" id="KW-1185">Reference proteome</keyword>
<evidence type="ECO:0000313" key="4">
    <source>
        <dbReference type="Proteomes" id="UP000255024"/>
    </source>
</evidence>
<evidence type="ECO:0000313" key="3">
    <source>
        <dbReference type="EMBL" id="STZ27573.1"/>
    </source>
</evidence>
<organism evidence="3 4">
    <name type="scientific">Myroides odoratus</name>
    <name type="common">Flavobacterium odoratum</name>
    <dbReference type="NCBI Taxonomy" id="256"/>
    <lineage>
        <taxon>Bacteria</taxon>
        <taxon>Pseudomonadati</taxon>
        <taxon>Bacteroidota</taxon>
        <taxon>Flavobacteriia</taxon>
        <taxon>Flavobacteriales</taxon>
        <taxon>Flavobacteriaceae</taxon>
        <taxon>Myroides</taxon>
    </lineage>
</organism>
<keyword evidence="1" id="KW-0812">Transmembrane</keyword>
<evidence type="ECO:0000313" key="2">
    <source>
        <dbReference type="EMBL" id="QQU01880.1"/>
    </source>
</evidence>
<proteinExistence type="predicted"/>
<feature type="transmembrane region" description="Helical" evidence="1">
    <location>
        <begin position="6"/>
        <end position="25"/>
    </location>
</feature>
<keyword evidence="1" id="KW-0472">Membrane</keyword>
<dbReference type="EMBL" id="UGQL01000001">
    <property type="protein sequence ID" value="STZ27573.1"/>
    <property type="molecule type" value="Genomic_DNA"/>
</dbReference>
<name>A0A378RKI1_MYROD</name>
<dbReference type="Proteomes" id="UP000255024">
    <property type="component" value="Unassembled WGS sequence"/>
</dbReference>
<reference evidence="2 5" key="2">
    <citation type="submission" date="2021-01" db="EMBL/GenBank/DDBJ databases">
        <title>FDA dAtabase for Regulatory Grade micrObial Sequences (FDA-ARGOS): Supporting development and validation of Infectious Disease Dx tests.</title>
        <authorList>
            <person name="Sproer C."/>
            <person name="Gronow S."/>
            <person name="Severitt S."/>
            <person name="Schroder I."/>
            <person name="Tallon L."/>
            <person name="Sadzewicz L."/>
            <person name="Zhao X."/>
            <person name="Boylan J."/>
            <person name="Ott S."/>
            <person name="Bowen H."/>
            <person name="Vavikolanu K."/>
            <person name="Mehta A."/>
            <person name="Aluvathingal J."/>
            <person name="Nadendla S."/>
            <person name="Lowell S."/>
            <person name="Myers T."/>
            <person name="Yan Y."/>
            <person name="Sichtig H."/>
        </authorList>
    </citation>
    <scope>NUCLEOTIDE SEQUENCE [LARGE SCALE GENOMIC DNA]</scope>
    <source>
        <strain evidence="2 5">FDAARGOS_1131</strain>
    </source>
</reference>
<keyword evidence="1" id="KW-1133">Transmembrane helix</keyword>
<dbReference type="RefSeq" id="WP_002985113.1">
    <property type="nucleotide sequence ID" value="NZ_CP068107.1"/>
</dbReference>
<gene>
    <name evidence="2" type="ORF">I6I88_09110</name>
    <name evidence="3" type="ORF">NCTC11179_01109</name>
</gene>
<reference evidence="3 4" key="1">
    <citation type="submission" date="2018-06" db="EMBL/GenBank/DDBJ databases">
        <authorList>
            <consortium name="Pathogen Informatics"/>
            <person name="Doyle S."/>
        </authorList>
    </citation>
    <scope>NUCLEOTIDE SEQUENCE [LARGE SCALE GENOMIC DNA]</scope>
    <source>
        <strain evidence="3 4">NCTC11179</strain>
    </source>
</reference>
<dbReference type="OrthoDB" id="1454039at2"/>
<evidence type="ECO:0000256" key="1">
    <source>
        <dbReference type="SAM" id="Phobius"/>
    </source>
</evidence>
<dbReference type="AlphaFoldDB" id="A0A378RKI1"/>
<dbReference type="EMBL" id="CP068108">
    <property type="protein sequence ID" value="QQU01880.1"/>
    <property type="molecule type" value="Genomic_DNA"/>
</dbReference>
<evidence type="ECO:0000313" key="5">
    <source>
        <dbReference type="Proteomes" id="UP000596202"/>
    </source>
</evidence>